<sequence length="1378" mass="149479">MTNPPLTEAFPWSRFWLPRDVGAILEDDAFLADPQGPLGPVANPAARPLDAVDARLAVLLGEPGAGKSRTVQDYAATTTGVEVIALPDAVSAEELRESVDAALTSHPGPLVIVFDGLDEAMIRFGSSAKWLPAALRRRSAEDLERLRVRVTCRPAVWPETLADELARPWPGVTAEILSLGPLRRSDVLLAAARLGVDGDEFLSELVRHDLLPFAARPLTLRPLLADVAEGNVPHGKVAVYRSLCERLSHELNPGVHDAVLVSPPAGPSALDVAGRLAAMSLFTGRPVLWRAADPRERGPQELDVDDALSQAGGIDRSALRRALNTGLFDSAGPHRFRFAHRTYGEFLAAAHADQRGVTTDDLLGLVLDQDGRRVQPQLGEVAAWLAALRPDVFDALTERDPELLLTSDVAIRDDEDRARLAEALLARQDQEPAPPLDRSMLRRLASSAVVPRLTAVLTEPGHTFAARYAALDIATAVPGMDSTIVDLAADASADGALRAVAARRLTRPLTAAQLARLRLVLDEPGLDDDLRGTLLGLLWPAELGIDEVLAAASATPISVGGASVNSAYTHFLTRALPHRVPGTDLPRALDWASGHAATSQTHGDAADALLARALTELTETTVAAVARVWAARLRAHGAHRRDVEAALAGAAADRDRRRLLLRTAIEQAAARGGSARTHLLLAVRIGHPEDFSWAIAEAGNPSLGPSETQAWADVADRLFRPLEHPDHLDALFAAADADVVSSRFSTVLGGMRVDGPEATQARELFAAEQDWAAEEAGWEQADRPDRDVVRGALALDRDDAWMALMAALDPHLSGGAEFDVEVLTAWQQLTPDQQATATALARRWLEHSDPTPPSSSGSWPASVIYELRALWLFAEDTTVHDEMTDEQWAAWSHVLLGIAAAGENDSQRRAALLAVAYDRTPDPVCAAVQHALDREAARRQAERTKTAEHGEPDPLQPVTGLLTHLLVEHLWDERLGDALLAWQRARTDDLGLVDVVPRLVRHGHPEAVSLARDALSDSGTDLTATRRRIAGAVALLRCPDAAAYWPAIWQRWQADPSLGEAVVGLLERSAGWGLPAELAGLDENALAELYGWLHPRRRPAPKFRIDPYGSMADGVLRHLVESGTAEAVAALSGFGSVGPEKQIATQLAEARDSYRRKSWQPPAPADIRAVLDDPGRRLVRSEQDLANAVMASLVRAQQRISGETPAVTDLWDHPHDPQRREPKLENDLSDWLKRHLMEDLTEVLVNREVQITAGFKDVRKMREVDLHVTALAAGGDTAAPPRLLRVIVEDKGCWNAHVLTDIETQLAGTYLPQVQGHAGLYVVFRFDCITSGSQRRCTTCRDLTHEQLLSDLRQRAEQLSSEDRSLQTMVLDARLTQP</sequence>
<name>A0A1H3LFI4_9ACTN</name>
<dbReference type="OrthoDB" id="568465at2"/>
<proteinExistence type="predicted"/>
<gene>
    <name evidence="1" type="ORF">SAMN05660209_03307</name>
</gene>
<dbReference type="RefSeq" id="WP_091158543.1">
    <property type="nucleotide sequence ID" value="NZ_FNOT01000009.1"/>
</dbReference>
<organism evidence="1 2">
    <name type="scientific">Geodermatophilus africanus</name>
    <dbReference type="NCBI Taxonomy" id="1137993"/>
    <lineage>
        <taxon>Bacteria</taxon>
        <taxon>Bacillati</taxon>
        <taxon>Actinomycetota</taxon>
        <taxon>Actinomycetes</taxon>
        <taxon>Geodermatophilales</taxon>
        <taxon>Geodermatophilaceae</taxon>
        <taxon>Geodermatophilus</taxon>
    </lineage>
</organism>
<accession>A0A1H3LFI4</accession>
<protein>
    <submittedName>
        <fullName evidence="1">Uncharacterized protein</fullName>
    </submittedName>
</protein>
<evidence type="ECO:0000313" key="1">
    <source>
        <dbReference type="EMBL" id="SDY62728.1"/>
    </source>
</evidence>
<dbReference type="Proteomes" id="UP000198921">
    <property type="component" value="Unassembled WGS sequence"/>
</dbReference>
<evidence type="ECO:0000313" key="2">
    <source>
        <dbReference type="Proteomes" id="UP000198921"/>
    </source>
</evidence>
<reference evidence="2" key="1">
    <citation type="submission" date="2016-10" db="EMBL/GenBank/DDBJ databases">
        <authorList>
            <person name="Varghese N."/>
            <person name="Submissions S."/>
        </authorList>
    </citation>
    <scope>NUCLEOTIDE SEQUENCE [LARGE SCALE GENOMIC DNA]</scope>
    <source>
        <strain evidence="2">DSM 45422</strain>
    </source>
</reference>
<keyword evidence="2" id="KW-1185">Reference proteome</keyword>
<dbReference type="EMBL" id="FNOT01000009">
    <property type="protein sequence ID" value="SDY62728.1"/>
    <property type="molecule type" value="Genomic_DNA"/>
</dbReference>